<dbReference type="Pfam" id="PF00266">
    <property type="entry name" value="Aminotran_5"/>
    <property type="match status" value="1"/>
</dbReference>
<evidence type="ECO:0000256" key="3">
    <source>
        <dbReference type="ARBA" id="ARBA00022898"/>
    </source>
</evidence>
<dbReference type="SUPFAM" id="SSF53383">
    <property type="entry name" value="PLP-dependent transferases"/>
    <property type="match status" value="1"/>
</dbReference>
<dbReference type="Gene3D" id="3.40.640.10">
    <property type="entry name" value="Type I PLP-dependent aspartate aminotransferase-like (Major domain)"/>
    <property type="match status" value="1"/>
</dbReference>
<dbReference type="GO" id="GO:0030170">
    <property type="term" value="F:pyridoxal phosphate binding"/>
    <property type="evidence" value="ECO:0007669"/>
    <property type="project" value="InterPro"/>
</dbReference>
<dbReference type="InterPro" id="IPR015424">
    <property type="entry name" value="PyrdxlP-dep_Trfase"/>
</dbReference>
<accession>A0A286IAR8</accession>
<keyword evidence="1" id="KW-0662">Pyridine nucleotide biosynthesis</keyword>
<evidence type="ECO:0000313" key="5">
    <source>
        <dbReference type="EMBL" id="SOE17233.1"/>
    </source>
</evidence>
<dbReference type="InterPro" id="IPR010111">
    <property type="entry name" value="Kynureninase"/>
</dbReference>
<dbReference type="Proteomes" id="UP000219465">
    <property type="component" value="Unassembled WGS sequence"/>
</dbReference>
<dbReference type="GO" id="GO:0016829">
    <property type="term" value="F:lyase activity"/>
    <property type="evidence" value="ECO:0007669"/>
    <property type="project" value="UniProtKB-KW"/>
</dbReference>
<dbReference type="RefSeq" id="WP_097107748.1">
    <property type="nucleotide sequence ID" value="NZ_OCPC01000003.1"/>
</dbReference>
<dbReference type="AlphaFoldDB" id="A0A286IAR8"/>
<keyword evidence="3" id="KW-0663">Pyridoxal phosphate</keyword>
<dbReference type="GO" id="GO:0019441">
    <property type="term" value="P:L-tryptophan catabolic process to kynurenine"/>
    <property type="evidence" value="ECO:0007669"/>
    <property type="project" value="TreeGrafter"/>
</dbReference>
<dbReference type="GO" id="GO:0043420">
    <property type="term" value="P:anthranilate metabolic process"/>
    <property type="evidence" value="ECO:0007669"/>
    <property type="project" value="TreeGrafter"/>
</dbReference>
<dbReference type="GO" id="GO:0005737">
    <property type="term" value="C:cytoplasm"/>
    <property type="evidence" value="ECO:0007669"/>
    <property type="project" value="InterPro"/>
</dbReference>
<sequence>MTYKTQDGSGYFLYHSIGMYPDKEAEMEAAFSQFSRSWSRMDDHQWMRALAARQEFLELWSNLIGAPKGTLTSAENVTTALYSLIGALPEHHLKDRTLLVAGDCFPSLHFLLSGLAKRFGFELRTVPLRPDESWVRDEDIIWAWDESVGLALLTFVTSTASHRCDLETLVAHGRRMGSLVGVDITQGVGIIPFRVDEPHVDFTLSTSLKWLCGTPGAGIIHVAEPLLSTCEPELRGWFSQDNIFSWDLDAFAYAGDARRFDHGTPSVLACAGSVPALQWHARQNQAALLAHNRSLGQAIIDAAPSLGMELISSRDADRRGGSIMLRLPEGADPAVSVNELRDQGIYTDCRGRIMRLSPGAVTTAEGLDRLFAGLRGVAKAA</sequence>
<keyword evidence="6" id="KW-1185">Reference proteome</keyword>
<name>A0A286IAR8_9HYPH</name>
<evidence type="ECO:0000259" key="4">
    <source>
        <dbReference type="Pfam" id="PF00266"/>
    </source>
</evidence>
<dbReference type="GO" id="GO:0009435">
    <property type="term" value="P:NAD+ biosynthetic process"/>
    <property type="evidence" value="ECO:0007669"/>
    <property type="project" value="InterPro"/>
</dbReference>
<evidence type="ECO:0000256" key="1">
    <source>
        <dbReference type="ARBA" id="ARBA00022642"/>
    </source>
</evidence>
<dbReference type="InterPro" id="IPR015422">
    <property type="entry name" value="PyrdxlP-dep_Trfase_small"/>
</dbReference>
<keyword evidence="5" id="KW-0456">Lyase</keyword>
<protein>
    <submittedName>
        <fullName evidence="5">Selenocysteine lyase/cysteine desulfurase</fullName>
    </submittedName>
</protein>
<dbReference type="PANTHER" id="PTHR14084:SF0">
    <property type="entry name" value="KYNURENINASE"/>
    <property type="match status" value="1"/>
</dbReference>
<evidence type="ECO:0000256" key="2">
    <source>
        <dbReference type="ARBA" id="ARBA00022801"/>
    </source>
</evidence>
<organism evidence="5 6">
    <name type="scientific">Hoeflea halophila</name>
    <dbReference type="NCBI Taxonomy" id="714899"/>
    <lineage>
        <taxon>Bacteria</taxon>
        <taxon>Pseudomonadati</taxon>
        <taxon>Pseudomonadota</taxon>
        <taxon>Alphaproteobacteria</taxon>
        <taxon>Hyphomicrobiales</taxon>
        <taxon>Rhizobiaceae</taxon>
        <taxon>Hoeflea</taxon>
    </lineage>
</organism>
<proteinExistence type="predicted"/>
<reference evidence="6" key="1">
    <citation type="submission" date="2017-08" db="EMBL/GenBank/DDBJ databases">
        <authorList>
            <person name="Varghese N."/>
            <person name="Submissions S."/>
        </authorList>
    </citation>
    <scope>NUCLEOTIDE SEQUENCE [LARGE SCALE GENOMIC DNA]</scope>
    <source>
        <strain evidence="6">KCTC 23107</strain>
    </source>
</reference>
<evidence type="ECO:0000313" key="6">
    <source>
        <dbReference type="Proteomes" id="UP000219465"/>
    </source>
</evidence>
<dbReference type="EMBL" id="OCPC01000003">
    <property type="protein sequence ID" value="SOE17233.1"/>
    <property type="molecule type" value="Genomic_DNA"/>
</dbReference>
<gene>
    <name evidence="5" type="ORF">SAMN05877838_2129</name>
</gene>
<dbReference type="InterPro" id="IPR015421">
    <property type="entry name" value="PyrdxlP-dep_Trfase_major"/>
</dbReference>
<dbReference type="GO" id="GO:0030429">
    <property type="term" value="F:kynureninase activity"/>
    <property type="evidence" value="ECO:0007669"/>
    <property type="project" value="InterPro"/>
</dbReference>
<keyword evidence="2" id="KW-0378">Hydrolase</keyword>
<feature type="domain" description="Aminotransferase class V" evidence="4">
    <location>
        <begin position="36"/>
        <end position="346"/>
    </location>
</feature>
<dbReference type="OrthoDB" id="9804366at2"/>
<dbReference type="PANTHER" id="PTHR14084">
    <property type="entry name" value="KYNURENINASE"/>
    <property type="match status" value="1"/>
</dbReference>
<dbReference type="Gene3D" id="3.90.1150.10">
    <property type="entry name" value="Aspartate Aminotransferase, domain 1"/>
    <property type="match status" value="1"/>
</dbReference>
<dbReference type="InterPro" id="IPR000192">
    <property type="entry name" value="Aminotrans_V_dom"/>
</dbReference>